<evidence type="ECO:0000313" key="1">
    <source>
        <dbReference type="EMBL" id="MBC3916325.1"/>
    </source>
</evidence>
<keyword evidence="2" id="KW-1185">Reference proteome</keyword>
<dbReference type="RefSeq" id="WP_186945550.1">
    <property type="nucleotide sequence ID" value="NZ_JACOGF010000001.1"/>
</dbReference>
<name>A0ABR6ZK98_9BURK</name>
<gene>
    <name evidence="1" type="ORF">H8L32_02385</name>
</gene>
<evidence type="ECO:0000313" key="2">
    <source>
        <dbReference type="Proteomes" id="UP000650424"/>
    </source>
</evidence>
<reference evidence="1 2" key="1">
    <citation type="submission" date="2020-08" db="EMBL/GenBank/DDBJ databases">
        <title>Novel species isolated from subtropical streams in China.</title>
        <authorList>
            <person name="Lu H."/>
        </authorList>
    </citation>
    <scope>NUCLEOTIDE SEQUENCE [LARGE SCALE GENOMIC DNA]</scope>
    <source>
        <strain evidence="1 2">CY18W</strain>
    </source>
</reference>
<proteinExistence type="predicted"/>
<protein>
    <submittedName>
        <fullName evidence="1">Uncharacterized protein</fullName>
    </submittedName>
</protein>
<dbReference type="EMBL" id="JACOGF010000001">
    <property type="protein sequence ID" value="MBC3916325.1"/>
    <property type="molecule type" value="Genomic_DNA"/>
</dbReference>
<organism evidence="1 2">
    <name type="scientific">Undibacterium hunanense</name>
    <dbReference type="NCBI Taxonomy" id="2762292"/>
    <lineage>
        <taxon>Bacteria</taxon>
        <taxon>Pseudomonadati</taxon>
        <taxon>Pseudomonadota</taxon>
        <taxon>Betaproteobacteria</taxon>
        <taxon>Burkholderiales</taxon>
        <taxon>Oxalobacteraceae</taxon>
        <taxon>Undibacterium</taxon>
    </lineage>
</organism>
<sequence length="348" mass="39252">MSNKPESTVQGNFFDCTIRAGYYNFIGPGIAQHTFAIAKKNDSTYAMPCFGSFALREEERGHRGVVYPAELWSPWIIGSQPQGQELPANLSVALGMAQFKLFPGDDWKVADWDAYWASLDEPFRGYSPQSWAGIIYGVHGVCHQACNRILWASRKGAFNYTPVNWPPSFSASYWAYGFYGSVTESAAAILATALVINALAGDTNEAMDRLKRSEQLTRDIMNHQTRIHLEDHSDGAIRQHQVQAILDRLPQDLQIASPAAVTEIIRLDREFSKAKLKLDNEIILTEDTRHHDDYAANLNRDFANLLLEFRGIMPAETFNTLFPDVPEGSTFTLVERKLMHNNYRQLVD</sequence>
<accession>A0ABR6ZK98</accession>
<dbReference type="Proteomes" id="UP000650424">
    <property type="component" value="Unassembled WGS sequence"/>
</dbReference>
<comment type="caution">
    <text evidence="1">The sequence shown here is derived from an EMBL/GenBank/DDBJ whole genome shotgun (WGS) entry which is preliminary data.</text>
</comment>